<sequence>MYSISAFAERVGLTRSALRFYDDCGVLAPARVDPGNGYRYYSEDQIERGVLVRGLRQAGVPLAGIVAVLDDAEGAEDVLRAHAKRLREEHDAAQAALRGVLAGVAGVTEVTLGGAEFACAIRQVAPSVSRDSSFPVLGRVLIELAAQGLRFVATDRYRLAIRELTPETFTGGPARILVAAGALLAASASSSRHRTVTLRVTAEGGVLTVEGQAVPLSGLPGEFPAYRDLLGALSPPAHRVITDRVALIGVLGDAEGPFVLESGADELLANGTRLPSVCEPGVRVAFDPAVLCPALEASVGPEVLLDITDPCSPVVVRSADQGSFTTLVMPVADEGN</sequence>
<gene>
    <name evidence="2" type="ORF">SAMN05421630_101233</name>
</gene>
<name>A0A222VMP6_9PSEU</name>
<dbReference type="SMART" id="SM00422">
    <property type="entry name" value="HTH_MERR"/>
    <property type="match status" value="1"/>
</dbReference>
<dbReference type="Pfam" id="PF02767">
    <property type="entry name" value="DNA_pol3_beta_2"/>
    <property type="match status" value="1"/>
</dbReference>
<dbReference type="PANTHER" id="PTHR30204">
    <property type="entry name" value="REDOX-CYCLING DRUG-SENSING TRANSCRIPTIONAL ACTIVATOR SOXR"/>
    <property type="match status" value="1"/>
</dbReference>
<evidence type="ECO:0000313" key="2">
    <source>
        <dbReference type="EMBL" id="SDC05151.1"/>
    </source>
</evidence>
<dbReference type="KEGG" id="pmad:BAY61_09350"/>
<dbReference type="GO" id="GO:0009360">
    <property type="term" value="C:DNA polymerase III complex"/>
    <property type="evidence" value="ECO:0007669"/>
    <property type="project" value="InterPro"/>
</dbReference>
<dbReference type="AlphaFoldDB" id="A0A222VMP6"/>
<dbReference type="InterPro" id="IPR047057">
    <property type="entry name" value="MerR_fam"/>
</dbReference>
<keyword evidence="3" id="KW-1185">Reference proteome</keyword>
<dbReference type="GO" id="GO:0006260">
    <property type="term" value="P:DNA replication"/>
    <property type="evidence" value="ECO:0007669"/>
    <property type="project" value="InterPro"/>
</dbReference>
<dbReference type="STRING" id="530584.SAMN05421630_101233"/>
<dbReference type="OrthoDB" id="7849865at2"/>
<evidence type="ECO:0000256" key="1">
    <source>
        <dbReference type="ARBA" id="ARBA00023125"/>
    </source>
</evidence>
<evidence type="ECO:0000313" key="3">
    <source>
        <dbReference type="Proteomes" id="UP000199494"/>
    </source>
</evidence>
<dbReference type="InterPro" id="IPR009061">
    <property type="entry name" value="DNA-bd_dom_put_sf"/>
</dbReference>
<dbReference type="PANTHER" id="PTHR30204:SF97">
    <property type="entry name" value="MERR FAMILY REGULATORY PROTEIN"/>
    <property type="match status" value="1"/>
</dbReference>
<dbReference type="GO" id="GO:0003677">
    <property type="term" value="F:DNA binding"/>
    <property type="evidence" value="ECO:0007669"/>
    <property type="project" value="UniProtKB-KW"/>
</dbReference>
<dbReference type="RefSeq" id="WP_091795167.1">
    <property type="nucleotide sequence ID" value="NZ_CP016353.1"/>
</dbReference>
<reference evidence="2 3" key="1">
    <citation type="submission" date="2016-10" db="EMBL/GenBank/DDBJ databases">
        <authorList>
            <person name="de Groot N.N."/>
        </authorList>
    </citation>
    <scope>NUCLEOTIDE SEQUENCE [LARGE SCALE GENOMIC DNA]</scope>
    <source>
        <strain evidence="2 3">CGMCC 4.5506</strain>
    </source>
</reference>
<dbReference type="Pfam" id="PF13411">
    <property type="entry name" value="MerR_1"/>
    <property type="match status" value="1"/>
</dbReference>
<dbReference type="GO" id="GO:0003887">
    <property type="term" value="F:DNA-directed DNA polymerase activity"/>
    <property type="evidence" value="ECO:0007669"/>
    <property type="project" value="InterPro"/>
</dbReference>
<dbReference type="Gene3D" id="1.10.1660.10">
    <property type="match status" value="1"/>
</dbReference>
<dbReference type="InterPro" id="IPR001001">
    <property type="entry name" value="DNA_polIII_beta"/>
</dbReference>
<keyword evidence="1 2" id="KW-0238">DNA-binding</keyword>
<dbReference type="PROSITE" id="PS00552">
    <property type="entry name" value="HTH_MERR_1"/>
    <property type="match status" value="1"/>
</dbReference>
<proteinExistence type="predicted"/>
<dbReference type="InterPro" id="IPR022637">
    <property type="entry name" value="DNA_polIII_beta_cen"/>
</dbReference>
<accession>A0A222VMP6</accession>
<protein>
    <submittedName>
        <fullName evidence="2">DNA-binding transcriptional regulator, MerR family</fullName>
    </submittedName>
</protein>
<dbReference type="CDD" id="cd01107">
    <property type="entry name" value="HTH_BmrR"/>
    <property type="match status" value="1"/>
</dbReference>
<dbReference type="PROSITE" id="PS50937">
    <property type="entry name" value="HTH_MERR_2"/>
    <property type="match status" value="1"/>
</dbReference>
<dbReference type="GO" id="GO:0008408">
    <property type="term" value="F:3'-5' exonuclease activity"/>
    <property type="evidence" value="ECO:0007669"/>
    <property type="project" value="InterPro"/>
</dbReference>
<dbReference type="Gene3D" id="3.10.150.10">
    <property type="entry name" value="DNA Polymerase III, subunit A, domain 2"/>
    <property type="match status" value="2"/>
</dbReference>
<dbReference type="GO" id="GO:0003700">
    <property type="term" value="F:DNA-binding transcription factor activity"/>
    <property type="evidence" value="ECO:0007669"/>
    <property type="project" value="InterPro"/>
</dbReference>
<dbReference type="Proteomes" id="UP000199494">
    <property type="component" value="Unassembled WGS sequence"/>
</dbReference>
<dbReference type="EMBL" id="FMZE01000001">
    <property type="protein sequence ID" value="SDC05151.1"/>
    <property type="molecule type" value="Genomic_DNA"/>
</dbReference>
<dbReference type="SUPFAM" id="SSF55979">
    <property type="entry name" value="DNA clamp"/>
    <property type="match status" value="2"/>
</dbReference>
<organism evidence="2 3">
    <name type="scientific">Prauserella marina</name>
    <dbReference type="NCBI Taxonomy" id="530584"/>
    <lineage>
        <taxon>Bacteria</taxon>
        <taxon>Bacillati</taxon>
        <taxon>Actinomycetota</taxon>
        <taxon>Actinomycetes</taxon>
        <taxon>Pseudonocardiales</taxon>
        <taxon>Pseudonocardiaceae</taxon>
        <taxon>Prauserella</taxon>
    </lineage>
</organism>
<dbReference type="SMART" id="SM00480">
    <property type="entry name" value="POL3Bc"/>
    <property type="match status" value="1"/>
</dbReference>
<dbReference type="InterPro" id="IPR046938">
    <property type="entry name" value="DNA_clamp_sf"/>
</dbReference>
<dbReference type="SUPFAM" id="SSF46955">
    <property type="entry name" value="Putative DNA-binding domain"/>
    <property type="match status" value="1"/>
</dbReference>
<dbReference type="InterPro" id="IPR000551">
    <property type="entry name" value="MerR-type_HTH_dom"/>
</dbReference>